<dbReference type="Proteomes" id="UP000187203">
    <property type="component" value="Unassembled WGS sequence"/>
</dbReference>
<dbReference type="EMBL" id="AWUE01021815">
    <property type="protein sequence ID" value="OMO60840.1"/>
    <property type="molecule type" value="Genomic_DNA"/>
</dbReference>
<accession>A0A1R3GS69</accession>
<protein>
    <recommendedName>
        <fullName evidence="1">Myb/SANT-like domain-containing protein</fullName>
    </recommendedName>
</protein>
<keyword evidence="3" id="KW-1185">Reference proteome</keyword>
<evidence type="ECO:0000313" key="3">
    <source>
        <dbReference type="Proteomes" id="UP000187203"/>
    </source>
</evidence>
<evidence type="ECO:0000313" key="2">
    <source>
        <dbReference type="EMBL" id="OMO60840.1"/>
    </source>
</evidence>
<dbReference type="AlphaFoldDB" id="A0A1R3GS69"/>
<sequence length="109" mass="12996">MDRPRIVGRVWKDDETMILVDMMLGIGVAGERWEDNKELLVDMIELSLPGWGITQPQIEARIKCLKREYFQIREMLRSPVFYWDKVNHKVEGDKEALDVWFRVRNLGYL</sequence>
<gene>
    <name evidence="2" type="ORF">COLO4_33729</name>
</gene>
<dbReference type="Pfam" id="PF12776">
    <property type="entry name" value="Myb_DNA-bind_3"/>
    <property type="match status" value="1"/>
</dbReference>
<organism evidence="2 3">
    <name type="scientific">Corchorus olitorius</name>
    <dbReference type="NCBI Taxonomy" id="93759"/>
    <lineage>
        <taxon>Eukaryota</taxon>
        <taxon>Viridiplantae</taxon>
        <taxon>Streptophyta</taxon>
        <taxon>Embryophyta</taxon>
        <taxon>Tracheophyta</taxon>
        <taxon>Spermatophyta</taxon>
        <taxon>Magnoliopsida</taxon>
        <taxon>eudicotyledons</taxon>
        <taxon>Gunneridae</taxon>
        <taxon>Pentapetalae</taxon>
        <taxon>rosids</taxon>
        <taxon>malvids</taxon>
        <taxon>Malvales</taxon>
        <taxon>Malvaceae</taxon>
        <taxon>Grewioideae</taxon>
        <taxon>Apeibeae</taxon>
        <taxon>Corchorus</taxon>
    </lineage>
</organism>
<comment type="caution">
    <text evidence="2">The sequence shown here is derived from an EMBL/GenBank/DDBJ whole genome shotgun (WGS) entry which is preliminary data.</text>
</comment>
<reference evidence="3" key="1">
    <citation type="submission" date="2013-09" db="EMBL/GenBank/DDBJ databases">
        <title>Corchorus olitorius genome sequencing.</title>
        <authorList>
            <person name="Alam M."/>
            <person name="Haque M.S."/>
            <person name="Islam M.S."/>
            <person name="Emdad E.M."/>
            <person name="Islam M.M."/>
            <person name="Ahmed B."/>
            <person name="Halim A."/>
            <person name="Hossen Q.M.M."/>
            <person name="Hossain M.Z."/>
            <person name="Ahmed R."/>
            <person name="Khan M.M."/>
            <person name="Islam R."/>
            <person name="Rashid M.M."/>
            <person name="Khan S.A."/>
            <person name="Rahman M.S."/>
            <person name="Alam M."/>
            <person name="Yahiya A.S."/>
            <person name="Khan M.S."/>
            <person name="Azam M.S."/>
            <person name="Haque T."/>
            <person name="Lashkar M.Z.H."/>
            <person name="Akhand A.I."/>
            <person name="Morshed G."/>
            <person name="Roy S."/>
            <person name="Uddin K.S."/>
            <person name="Rabeya T."/>
            <person name="Hossain A.S."/>
            <person name="Chowdhury A."/>
            <person name="Snigdha A.R."/>
            <person name="Mortoza M.S."/>
            <person name="Matin S.A."/>
            <person name="Hoque S.M.E."/>
            <person name="Islam M.K."/>
            <person name="Roy D.K."/>
            <person name="Haider R."/>
            <person name="Moosa M.M."/>
            <person name="Elias S.M."/>
            <person name="Hasan A.M."/>
            <person name="Jahan S."/>
            <person name="Shafiuddin M."/>
            <person name="Mahmood N."/>
            <person name="Shommy N.S."/>
        </authorList>
    </citation>
    <scope>NUCLEOTIDE SEQUENCE [LARGE SCALE GENOMIC DNA]</scope>
    <source>
        <strain evidence="3">cv. O-4</strain>
    </source>
</reference>
<proteinExistence type="predicted"/>
<feature type="domain" description="Myb/SANT-like" evidence="1">
    <location>
        <begin position="11"/>
        <end position="96"/>
    </location>
</feature>
<dbReference type="InterPro" id="IPR024752">
    <property type="entry name" value="Myb/SANT-like_dom"/>
</dbReference>
<name>A0A1R3GS69_9ROSI</name>
<evidence type="ECO:0000259" key="1">
    <source>
        <dbReference type="Pfam" id="PF12776"/>
    </source>
</evidence>